<sequence>MYTLKETTTYIQETFPENEITEERVEECYIEITNPANRIKGNDEPWVACEEEHELNSVLTAMDKILVNMDEDKVKDRIEYVCQVFQSKEISHKPRIPFYVLVLDWEMA</sequence>
<organism evidence="1">
    <name type="scientific">uncultured Sulfurovum sp</name>
    <dbReference type="NCBI Taxonomy" id="269237"/>
    <lineage>
        <taxon>Bacteria</taxon>
        <taxon>Pseudomonadati</taxon>
        <taxon>Campylobacterota</taxon>
        <taxon>Epsilonproteobacteria</taxon>
        <taxon>Campylobacterales</taxon>
        <taxon>Sulfurovaceae</taxon>
        <taxon>Sulfurovum</taxon>
        <taxon>environmental samples</taxon>
    </lineage>
</organism>
<gene>
    <name evidence="1" type="ORF">HELGO_WM3333</name>
</gene>
<dbReference type="Gene3D" id="1.10.238.120">
    <property type="entry name" value="Jann4075-like"/>
    <property type="match status" value="1"/>
</dbReference>
<dbReference type="AlphaFoldDB" id="A0A6S6SXL6"/>
<protein>
    <submittedName>
        <fullName evidence="1">Uncharacterized protein</fullName>
    </submittedName>
</protein>
<reference evidence="1" key="1">
    <citation type="submission" date="2020-01" db="EMBL/GenBank/DDBJ databases">
        <authorList>
            <person name="Meier V. D."/>
            <person name="Meier V D."/>
        </authorList>
    </citation>
    <scope>NUCLEOTIDE SEQUENCE</scope>
    <source>
        <strain evidence="1">HLG_WM_MAG_01</strain>
    </source>
</reference>
<dbReference type="InterPro" id="IPR023154">
    <property type="entry name" value="Jann4075-like_sf"/>
</dbReference>
<proteinExistence type="predicted"/>
<name>A0A6S6SXL6_9BACT</name>
<accession>A0A6S6SXL6</accession>
<evidence type="ECO:0000313" key="1">
    <source>
        <dbReference type="EMBL" id="CAA6807761.1"/>
    </source>
</evidence>
<dbReference type="EMBL" id="CACVAS010000047">
    <property type="protein sequence ID" value="CAA6807761.1"/>
    <property type="molecule type" value="Genomic_DNA"/>
</dbReference>
<dbReference type="SUPFAM" id="SSF158587">
    <property type="entry name" value="Jann4075-like"/>
    <property type="match status" value="1"/>
</dbReference>